<evidence type="ECO:0000259" key="2">
    <source>
        <dbReference type="SMART" id="SM00646"/>
    </source>
</evidence>
<dbReference type="InterPro" id="IPR002508">
    <property type="entry name" value="MurNAc-LAA_cat"/>
</dbReference>
<dbReference type="SUPFAM" id="SSF53187">
    <property type="entry name" value="Zn-dependent exopeptidases"/>
    <property type="match status" value="1"/>
</dbReference>
<dbReference type="CDD" id="cd02696">
    <property type="entry name" value="MurNAc-LAA"/>
    <property type="match status" value="1"/>
</dbReference>
<organism evidence="3 4">
    <name type="scientific">Clostridium phage CPD2</name>
    <dbReference type="NCBI Taxonomy" id="2420237"/>
    <lineage>
        <taxon>Viruses</taxon>
        <taxon>Duplodnaviria</taxon>
        <taxon>Heunggongvirae</taxon>
        <taxon>Uroviricota</taxon>
        <taxon>Caudoviricetes</taxon>
        <taxon>Guelinviridae</taxon>
        <taxon>Denniswatsonvirinae</taxon>
        <taxon>Gregsiragusavirus</taxon>
        <taxon>Gregsiragusavirus CPD2</taxon>
    </lineage>
</organism>
<proteinExistence type="predicted"/>
<dbReference type="PANTHER" id="PTHR30404">
    <property type="entry name" value="N-ACETYLMURAMOYL-L-ALANINE AMIDASE"/>
    <property type="match status" value="1"/>
</dbReference>
<gene>
    <name evidence="3" type="ORF">CPD2_13</name>
</gene>
<dbReference type="SMR" id="A0A5H2QW34"/>
<evidence type="ECO:0000313" key="3">
    <source>
        <dbReference type="EMBL" id="AYR04270.1"/>
    </source>
</evidence>
<dbReference type="Proteomes" id="UP000326688">
    <property type="component" value="Segment"/>
</dbReference>
<dbReference type="GO" id="GO:0009253">
    <property type="term" value="P:peptidoglycan catabolic process"/>
    <property type="evidence" value="ECO:0007669"/>
    <property type="project" value="InterPro"/>
</dbReference>
<feature type="domain" description="MurNAc-LAA" evidence="2">
    <location>
        <begin position="62"/>
        <end position="171"/>
    </location>
</feature>
<reference evidence="3 4" key="1">
    <citation type="submission" date="2018-09" db="EMBL/GenBank/DDBJ databases">
        <title>Complete genome sequence of Clostridium perfringens phage CPD2.</title>
        <authorList>
            <person name="Shin D."/>
            <person name="Ryu S."/>
        </authorList>
    </citation>
    <scope>NUCLEOTIDE SEQUENCE [LARGE SCALE GENOMIC DNA]</scope>
</reference>
<dbReference type="Pfam" id="PF01520">
    <property type="entry name" value="Amidase_3"/>
    <property type="match status" value="1"/>
</dbReference>
<accession>A0A5H2QW34</accession>
<sequence length="212" mass="23863">MKIGIRDGHSPNCKGAIGLRDEQSCMRVLCKEVIEILEKHGHEVVYCGSDASTQNGELSEGVRKANNSNVDIFISLHMNSFNGQAQGTEALVTVGARNSIKEIASRLCKNFASLGLVNRGVKEVNLYEMKNVKAPNIIFETMFCDNPHDINEVWSPTPYEKMALLIANAIDPTIKENELYRVVVQYFNNKKDAENCQQEIAKRWYCFVEECN</sequence>
<dbReference type="SMART" id="SM00646">
    <property type="entry name" value="Ami_3"/>
    <property type="match status" value="1"/>
</dbReference>
<dbReference type="InterPro" id="IPR050695">
    <property type="entry name" value="N-acetylmuramoyl_amidase_3"/>
</dbReference>
<evidence type="ECO:0000313" key="4">
    <source>
        <dbReference type="Proteomes" id="UP000326688"/>
    </source>
</evidence>
<dbReference type="GO" id="GO:0008745">
    <property type="term" value="F:N-acetylmuramoyl-L-alanine amidase activity"/>
    <property type="evidence" value="ECO:0007669"/>
    <property type="project" value="InterPro"/>
</dbReference>
<dbReference type="EMBL" id="MH999279">
    <property type="protein sequence ID" value="AYR04270.1"/>
    <property type="molecule type" value="Genomic_DNA"/>
</dbReference>
<protein>
    <submittedName>
        <fullName evidence="3">N-acetylmuramoyl-L-alanine amidase</fullName>
    </submittedName>
</protein>
<dbReference type="PANTHER" id="PTHR30404:SF0">
    <property type="entry name" value="N-ACETYLMURAMOYL-L-ALANINE AMIDASE AMIC"/>
    <property type="match status" value="1"/>
</dbReference>
<evidence type="ECO:0000256" key="1">
    <source>
        <dbReference type="ARBA" id="ARBA00022801"/>
    </source>
</evidence>
<keyword evidence="4" id="KW-1185">Reference proteome</keyword>
<keyword evidence="1" id="KW-0378">Hydrolase</keyword>
<name>A0A5H2QW34_9CAUD</name>
<dbReference type="Gene3D" id="3.40.630.40">
    <property type="entry name" value="Zn-dependent exopeptidases"/>
    <property type="match status" value="1"/>
</dbReference>